<reference evidence="2 3" key="1">
    <citation type="submission" date="2024-09" db="EMBL/GenBank/DDBJ databases">
        <authorList>
            <person name="Sun Q."/>
            <person name="Mori K."/>
        </authorList>
    </citation>
    <scope>NUCLEOTIDE SEQUENCE [LARGE SCALE GENOMIC DNA]</scope>
    <source>
        <strain evidence="2 3">CGMCC 1.12926</strain>
    </source>
</reference>
<dbReference type="NCBIfam" id="TIGR04131">
    <property type="entry name" value="Bac_Flav_CTERM"/>
    <property type="match status" value="1"/>
</dbReference>
<gene>
    <name evidence="2" type="ORF">ACFFLS_13705</name>
</gene>
<name>A0ABV6BVQ4_9FLAO</name>
<dbReference type="InterPro" id="IPR026341">
    <property type="entry name" value="T9SS_type_B"/>
</dbReference>
<proteinExistence type="predicted"/>
<dbReference type="EMBL" id="JBHLYW010000009">
    <property type="protein sequence ID" value="MFC0078102.1"/>
    <property type="molecule type" value="Genomic_DNA"/>
</dbReference>
<sequence length="418" mass="46964">MNKIKKYRAFSCIIMIFCIGPISAQTVNIGELSIAPNTQFSTIFDLENKTSGDFLNDGNLYVYANFKNDGLFTYSGSENGKTFFIGNKEQLIDGLSISHFQNIEFNNTSDVMPFRLATTIVVNKQALFKNGIIDASNDIGKMIFNENASHSDASNLSFVDGRVEKKGSAKFEFPVGDDVFYRPSMKDENSNMNIYVTEYFFETTGNIHPYTSKEESIITIDEAEYWNVTQEQGADKVVLSLTLDKNTTPPVFFLESDDTQLGIVRWDAATSKWINEKGITTELLTGADYTKLITTQVSAYGIFAIAIVKKENPEPPADGITIYNALSPNGDGINDTFHIKGISQFPDNRVEIYNRWGVKVYDAKSYNESDRMFEGYSDGRATINRGEKLPTGTYFYIINYTKGNDVIEKTGYLYINNQ</sequence>
<keyword evidence="1" id="KW-0732">Signal</keyword>
<keyword evidence="3" id="KW-1185">Reference proteome</keyword>
<dbReference type="RefSeq" id="WP_379682145.1">
    <property type="nucleotide sequence ID" value="NZ_JBHMFJ010000001.1"/>
</dbReference>
<protein>
    <submittedName>
        <fullName evidence="2">Gliding motility-associated C-terminal domain-containing protein</fullName>
    </submittedName>
</protein>
<organism evidence="2 3">
    <name type="scientific">Flavobacterium procerum</name>
    <dbReference type="NCBI Taxonomy" id="1455569"/>
    <lineage>
        <taxon>Bacteria</taxon>
        <taxon>Pseudomonadati</taxon>
        <taxon>Bacteroidota</taxon>
        <taxon>Flavobacteriia</taxon>
        <taxon>Flavobacteriales</taxon>
        <taxon>Flavobacteriaceae</taxon>
        <taxon>Flavobacterium</taxon>
    </lineage>
</organism>
<evidence type="ECO:0000256" key="1">
    <source>
        <dbReference type="SAM" id="SignalP"/>
    </source>
</evidence>
<evidence type="ECO:0000313" key="3">
    <source>
        <dbReference type="Proteomes" id="UP001589734"/>
    </source>
</evidence>
<evidence type="ECO:0000313" key="2">
    <source>
        <dbReference type="EMBL" id="MFC0078102.1"/>
    </source>
</evidence>
<dbReference type="Proteomes" id="UP001589734">
    <property type="component" value="Unassembled WGS sequence"/>
</dbReference>
<accession>A0ABV6BVQ4</accession>
<comment type="caution">
    <text evidence="2">The sequence shown here is derived from an EMBL/GenBank/DDBJ whole genome shotgun (WGS) entry which is preliminary data.</text>
</comment>
<dbReference type="Pfam" id="PF13585">
    <property type="entry name" value="CHU_C"/>
    <property type="match status" value="1"/>
</dbReference>
<feature type="chain" id="PRO_5045612278" evidence="1">
    <location>
        <begin position="25"/>
        <end position="418"/>
    </location>
</feature>
<feature type="signal peptide" evidence="1">
    <location>
        <begin position="1"/>
        <end position="24"/>
    </location>
</feature>